<protein>
    <submittedName>
        <fullName evidence="1">Uncharacterized protein</fullName>
    </submittedName>
</protein>
<dbReference type="Proteomes" id="UP000729402">
    <property type="component" value="Unassembled WGS sequence"/>
</dbReference>
<dbReference type="EMBL" id="JAAALK010000290">
    <property type="protein sequence ID" value="KAG8045940.1"/>
    <property type="molecule type" value="Genomic_DNA"/>
</dbReference>
<keyword evidence="2" id="KW-1185">Reference proteome</keyword>
<reference evidence="1" key="1">
    <citation type="journal article" date="2021" name="bioRxiv">
        <title>Whole Genome Assembly and Annotation of Northern Wild Rice, Zizania palustris L., Supports a Whole Genome Duplication in the Zizania Genus.</title>
        <authorList>
            <person name="Haas M."/>
            <person name="Kono T."/>
            <person name="Macchietto M."/>
            <person name="Millas R."/>
            <person name="McGilp L."/>
            <person name="Shao M."/>
            <person name="Duquette J."/>
            <person name="Hirsch C.N."/>
            <person name="Kimball J."/>
        </authorList>
    </citation>
    <scope>NUCLEOTIDE SEQUENCE</scope>
    <source>
        <tissue evidence="1">Fresh leaf tissue</tissue>
    </source>
</reference>
<dbReference type="AlphaFoldDB" id="A0A8J5RJ69"/>
<sequence>MVWVVTANLSLVPSPARRRIPLRRSARPASFPLWPAPNLYPLARVGGSARRASARPFHRPLRPDDPRRRCTAALLPRPRPPCDPLSAVLLFPQIFYMKRNGDIASFFRKYEAKAKKTAISIDIVDEAQFDEQEPTLAQIKVIHMISQSRKYMHEVGTSDEKFLEPPLVSSKGYRFVQGQTCFQF</sequence>
<name>A0A8J5RJ69_ZIZPA</name>
<organism evidence="1 2">
    <name type="scientific">Zizania palustris</name>
    <name type="common">Northern wild rice</name>
    <dbReference type="NCBI Taxonomy" id="103762"/>
    <lineage>
        <taxon>Eukaryota</taxon>
        <taxon>Viridiplantae</taxon>
        <taxon>Streptophyta</taxon>
        <taxon>Embryophyta</taxon>
        <taxon>Tracheophyta</taxon>
        <taxon>Spermatophyta</taxon>
        <taxon>Magnoliopsida</taxon>
        <taxon>Liliopsida</taxon>
        <taxon>Poales</taxon>
        <taxon>Poaceae</taxon>
        <taxon>BOP clade</taxon>
        <taxon>Oryzoideae</taxon>
        <taxon>Oryzeae</taxon>
        <taxon>Zizaniinae</taxon>
        <taxon>Zizania</taxon>
    </lineage>
</organism>
<evidence type="ECO:0000313" key="1">
    <source>
        <dbReference type="EMBL" id="KAG8045940.1"/>
    </source>
</evidence>
<reference evidence="1" key="2">
    <citation type="submission" date="2021-02" db="EMBL/GenBank/DDBJ databases">
        <authorList>
            <person name="Kimball J.A."/>
            <person name="Haas M.W."/>
            <person name="Macchietto M."/>
            <person name="Kono T."/>
            <person name="Duquette J."/>
            <person name="Shao M."/>
        </authorList>
    </citation>
    <scope>NUCLEOTIDE SEQUENCE</scope>
    <source>
        <tissue evidence="1">Fresh leaf tissue</tissue>
    </source>
</reference>
<gene>
    <name evidence="1" type="ORF">GUJ93_ZPchr0008g11594</name>
</gene>
<proteinExistence type="predicted"/>
<evidence type="ECO:0000313" key="2">
    <source>
        <dbReference type="Proteomes" id="UP000729402"/>
    </source>
</evidence>
<accession>A0A8J5RJ69</accession>
<comment type="caution">
    <text evidence="1">The sequence shown here is derived from an EMBL/GenBank/DDBJ whole genome shotgun (WGS) entry which is preliminary data.</text>
</comment>